<accession>A0ABD3C3Z8</accession>
<feature type="region of interest" description="Disordered" evidence="1">
    <location>
        <begin position="318"/>
        <end position="360"/>
    </location>
</feature>
<dbReference type="InterPro" id="IPR012417">
    <property type="entry name" value="CaM-bd_dom_pln"/>
</dbReference>
<dbReference type="Pfam" id="PF07839">
    <property type="entry name" value="CaM_binding"/>
    <property type="match status" value="1"/>
</dbReference>
<dbReference type="PANTHER" id="PTHR33349:SF41">
    <property type="entry name" value="EMB|CAB62594.1"/>
    <property type="match status" value="1"/>
</dbReference>
<dbReference type="SMART" id="SM01054">
    <property type="entry name" value="CaM_binding"/>
    <property type="match status" value="1"/>
</dbReference>
<evidence type="ECO:0000259" key="2">
    <source>
        <dbReference type="SMART" id="SM01054"/>
    </source>
</evidence>
<reference evidence="4" key="1">
    <citation type="journal article" date="2024" name="IScience">
        <title>Strigolactones Initiate the Formation of Haustorium-like Structures in Castilleja.</title>
        <authorList>
            <person name="Buerger M."/>
            <person name="Peterson D."/>
            <person name="Chory J."/>
        </authorList>
    </citation>
    <scope>NUCLEOTIDE SEQUENCE [LARGE SCALE GENOMIC DNA]</scope>
</reference>
<comment type="caution">
    <text evidence="3">The sequence shown here is derived from an EMBL/GenBank/DDBJ whole genome shotgun (WGS) entry which is preliminary data.</text>
</comment>
<proteinExistence type="predicted"/>
<feature type="compositionally biased region" description="Polar residues" evidence="1">
    <location>
        <begin position="274"/>
        <end position="289"/>
    </location>
</feature>
<evidence type="ECO:0000313" key="3">
    <source>
        <dbReference type="EMBL" id="KAL3624039.1"/>
    </source>
</evidence>
<dbReference type="EMBL" id="JAVIJP010000054">
    <property type="protein sequence ID" value="KAL3624039.1"/>
    <property type="molecule type" value="Genomic_DNA"/>
</dbReference>
<evidence type="ECO:0000313" key="4">
    <source>
        <dbReference type="Proteomes" id="UP001632038"/>
    </source>
</evidence>
<feature type="compositionally biased region" description="Basic and acidic residues" evidence="1">
    <location>
        <begin position="158"/>
        <end position="174"/>
    </location>
</feature>
<sequence>MANESIESFITPEKIEDTAVTIKSHRRASIGGDSLKKSSTGKPDSAKNNRNVVPNYLRASTGSCHDFCKHGIKHSSDEKEKKLVRKRIVKPSPDELPVTIIVSGEKNKEKAVENHISLTGTKNPSPERKSFSPRPKLSLDNKKVIKNKPSVDATKNYSPDKKAREHKNPLDAKNKSVLLKLKPSTGPPEIVKSVFFPSKTDEHNKVPSKSKPVKAKLILSSSSDNLDGVRGKGQKNSESNMGQKMTTTSKASAKKVSASPRAAAVSTKLPTIKTAHNNSRKGGNVNKNRVFNKPKTSDNEKVDEKILHVVEMENKNVEIEPVSSVESLSHENSSVLSSLEEDDEETKPSDEVISKNESLEINHSKTEKRIKVVENRTPVKLKFRNGKVMDVQSNSSVPRKLRFRRARVIGADEIKSDLRRSIFKKAGVSDDKARVEVSSEKVVLKHQELQAKKDGQGLLNNDIIEQTASRLVESRKSKVKALVGAFETVISLQEGKATS</sequence>
<name>A0ABD3C3Z8_9LAMI</name>
<feature type="compositionally biased region" description="Basic and acidic residues" evidence="1">
    <location>
        <begin position="295"/>
        <end position="304"/>
    </location>
</feature>
<feature type="compositionally biased region" description="Low complexity" evidence="1">
    <location>
        <begin position="322"/>
        <end position="338"/>
    </location>
</feature>
<feature type="compositionally biased region" description="Polar residues" evidence="1">
    <location>
        <begin position="37"/>
        <end position="54"/>
    </location>
</feature>
<feature type="compositionally biased region" description="Low complexity" evidence="1">
    <location>
        <begin position="244"/>
        <end position="267"/>
    </location>
</feature>
<evidence type="ECO:0000256" key="1">
    <source>
        <dbReference type="SAM" id="MobiDB-lite"/>
    </source>
</evidence>
<dbReference type="AlphaFoldDB" id="A0ABD3C3Z8"/>
<dbReference type="PANTHER" id="PTHR33349">
    <property type="entry name" value="EMB|CAB62594.1"/>
    <property type="match status" value="1"/>
</dbReference>
<keyword evidence="4" id="KW-1185">Reference proteome</keyword>
<organism evidence="3 4">
    <name type="scientific">Castilleja foliolosa</name>
    <dbReference type="NCBI Taxonomy" id="1961234"/>
    <lineage>
        <taxon>Eukaryota</taxon>
        <taxon>Viridiplantae</taxon>
        <taxon>Streptophyta</taxon>
        <taxon>Embryophyta</taxon>
        <taxon>Tracheophyta</taxon>
        <taxon>Spermatophyta</taxon>
        <taxon>Magnoliopsida</taxon>
        <taxon>eudicotyledons</taxon>
        <taxon>Gunneridae</taxon>
        <taxon>Pentapetalae</taxon>
        <taxon>asterids</taxon>
        <taxon>lamiids</taxon>
        <taxon>Lamiales</taxon>
        <taxon>Orobanchaceae</taxon>
        <taxon>Pedicularideae</taxon>
        <taxon>Castillejinae</taxon>
        <taxon>Castilleja</taxon>
    </lineage>
</organism>
<feature type="compositionally biased region" description="Polar residues" evidence="1">
    <location>
        <begin position="234"/>
        <end position="243"/>
    </location>
</feature>
<gene>
    <name evidence="3" type="ORF">CASFOL_032855</name>
</gene>
<dbReference type="Proteomes" id="UP001632038">
    <property type="component" value="Unassembled WGS sequence"/>
</dbReference>
<protein>
    <recommendedName>
        <fullName evidence="2">Calmodulin-binding domain-containing protein</fullName>
    </recommendedName>
</protein>
<feature type="domain" description="Calmodulin-binding" evidence="2">
    <location>
        <begin position="377"/>
        <end position="491"/>
    </location>
</feature>
<feature type="compositionally biased region" description="Basic and acidic residues" evidence="1">
    <location>
        <begin position="346"/>
        <end position="360"/>
    </location>
</feature>
<feature type="region of interest" description="Disordered" evidence="1">
    <location>
        <begin position="20"/>
        <end position="54"/>
    </location>
</feature>
<feature type="region of interest" description="Disordered" evidence="1">
    <location>
        <begin position="107"/>
        <end position="304"/>
    </location>
</feature>